<dbReference type="GO" id="GO:0031591">
    <property type="term" value="P:wybutosine biosynthetic process"/>
    <property type="evidence" value="ECO:0007669"/>
    <property type="project" value="TreeGrafter"/>
</dbReference>
<sequence>MAATSVMRPRGGNQQGKHSARSVQAKRDDDVMGTNDSSIVSKRCVSKLYFPKEPDFYQPFVARDARRNPLINRGYWLRMHAVEQVVRRFLAESSEKRKVVVNLGCGYDPLPFQFWHRHSSLCEHATFVDVDYPQLVGRKRDRILTSDVLRHGFFRGSPLPSTLPVYLRSQRYVAIGCDLRDLKTLGEVLDNELDISNASVLFVSEVAITYMPVTDSDALIRWAGTLKNAHFCLLEQYLPQGPDHPFAHTMLAHFNKLQTPIHAVTQYPSLGQQVGRFTDAGWPAISIARNLWDLWSDEDFTPSDLRQFLDTVEPFDEWEEFALFGGHYFLIYASNRDPEIATKTADPNLTNGSVLANGAALSDAITLTFVRDAGDTALTPRRFGATFKLNDDAVAFHGGQGTQQRLGTVDVLACPGSDMQPQFQQPRPVPPVPPPRICHTITTLDTTDSLLVGGRTSPAHALSDCWLLRSGVWHEAQPLNPARFRHCAVNVKVPRQGKSEGGVLVFGGKSSSADVLDDWWLWTANRGWCAVPVEGTARPIKRFGATISTTDGSHKCGICLGGMSNGLILADVWEWHLSAEPELHLRFVERTNTLHHGAQDTFGRLGASLLHHGNSLLLIGGVSRKDIHGLSDDFLLISNGPTIRIDKPEVKVSGEIWPLLVGHGAVAVSKDEIVVAGGGAVCFSMGSFWNSGLLSITRLENPPTQAWTLSTLAPTDQAPMQERDQVLQHRPKAMSKRKGDVKSKPTLRLHGKSHVQANNTAGPMSTTVPRVRLQSPVDFSTLLVASKPAILEDLDMGPCMRLWTLDYLKEKISPEREVVVHDSASDHMTFQTKNFQYAKKPFGEFIDGVNRGERLYLRAVSERSPFKLPTKLEDDFPTIAQDFRLPEELGEIKEKTHSSPLRISGPVSLWLHYDVLANVLCQVRGTKTLRLYPPSDVRYLDFPPGASSSNTNVHQSTNPKVQHTRPHIATLRPGDVLFIPPMWSHTATPEEGHSVAVNVFFKNLDTGYAAGRDVYGNRDLQAYENGRRDVEKIVKAFKDVPDDIAKFYLDRLAMELQEKADKFGKK</sequence>
<dbReference type="Gene3D" id="6.10.140.1470">
    <property type="match status" value="1"/>
</dbReference>
<dbReference type="EC" id="2.1.1.290" evidence="5"/>
<dbReference type="PANTHER" id="PTHR46529">
    <property type="entry name" value="TRNA WYBUTOSINE-SYNTHESIZING PROTEIN 4"/>
    <property type="match status" value="1"/>
</dbReference>
<dbReference type="Pfam" id="PF04072">
    <property type="entry name" value="LCM"/>
    <property type="match status" value="1"/>
</dbReference>
<dbReference type="InterPro" id="IPR041667">
    <property type="entry name" value="Cupin_8"/>
</dbReference>
<comment type="pathway">
    <text evidence="2">tRNA modification; wybutosine-tRNA(Phe) biosynthesis.</text>
</comment>
<evidence type="ECO:0000256" key="12">
    <source>
        <dbReference type="ARBA" id="ARBA00029750"/>
    </source>
</evidence>
<comment type="function">
    <text evidence="11">Probable S-adenosyl-L-methionine-dependent methyltransferase that acts as a component of the wybutosine biosynthesis pathway. Wybutosine is a hyper modified guanosine with a tricyclic base found at the 3'-position adjacent to the anticodon of eukaryotic phenylalanine tRNA. May methylate the carboxyl group of leucine residues to form alpha-leucine ester residues.</text>
</comment>
<dbReference type="Gene3D" id="2.120.10.80">
    <property type="entry name" value="Kelch-type beta propeller"/>
    <property type="match status" value="1"/>
</dbReference>
<evidence type="ECO:0000256" key="8">
    <source>
        <dbReference type="ARBA" id="ARBA00022679"/>
    </source>
</evidence>
<organism evidence="18 19">
    <name type="scientific">Lophiotrema nucula</name>
    <dbReference type="NCBI Taxonomy" id="690887"/>
    <lineage>
        <taxon>Eukaryota</taxon>
        <taxon>Fungi</taxon>
        <taxon>Dikarya</taxon>
        <taxon>Ascomycota</taxon>
        <taxon>Pezizomycotina</taxon>
        <taxon>Dothideomycetes</taxon>
        <taxon>Pleosporomycetidae</taxon>
        <taxon>Pleosporales</taxon>
        <taxon>Lophiotremataceae</taxon>
        <taxon>Lophiotrema</taxon>
    </lineage>
</organism>
<evidence type="ECO:0000313" key="19">
    <source>
        <dbReference type="Proteomes" id="UP000799770"/>
    </source>
</evidence>
<dbReference type="OrthoDB" id="47172at2759"/>
<dbReference type="EC" id="2.3.1.231" evidence="4"/>
<reference evidence="18" key="1">
    <citation type="journal article" date="2020" name="Stud. Mycol.">
        <title>101 Dothideomycetes genomes: a test case for predicting lifestyles and emergence of pathogens.</title>
        <authorList>
            <person name="Haridas S."/>
            <person name="Albert R."/>
            <person name="Binder M."/>
            <person name="Bloem J."/>
            <person name="Labutti K."/>
            <person name="Salamov A."/>
            <person name="Andreopoulos B."/>
            <person name="Baker S."/>
            <person name="Barry K."/>
            <person name="Bills G."/>
            <person name="Bluhm B."/>
            <person name="Cannon C."/>
            <person name="Castanera R."/>
            <person name="Culley D."/>
            <person name="Daum C."/>
            <person name="Ezra D."/>
            <person name="Gonzalez J."/>
            <person name="Henrissat B."/>
            <person name="Kuo A."/>
            <person name="Liang C."/>
            <person name="Lipzen A."/>
            <person name="Lutzoni F."/>
            <person name="Magnuson J."/>
            <person name="Mondo S."/>
            <person name="Nolan M."/>
            <person name="Ohm R."/>
            <person name="Pangilinan J."/>
            <person name="Park H.-J."/>
            <person name="Ramirez L."/>
            <person name="Alfaro M."/>
            <person name="Sun H."/>
            <person name="Tritt A."/>
            <person name="Yoshinaga Y."/>
            <person name="Zwiers L.-H."/>
            <person name="Turgeon B."/>
            <person name="Goodwin S."/>
            <person name="Spatafora J."/>
            <person name="Crous P."/>
            <person name="Grigoriev I."/>
        </authorList>
    </citation>
    <scope>NUCLEOTIDE SEQUENCE</scope>
    <source>
        <strain evidence="18">CBS 627.86</strain>
    </source>
</reference>
<dbReference type="Pfam" id="PF13418">
    <property type="entry name" value="Beta-prop_TYW4"/>
    <property type="match status" value="1"/>
</dbReference>
<dbReference type="Pfam" id="PF13621">
    <property type="entry name" value="Cupin_8"/>
    <property type="match status" value="1"/>
</dbReference>
<dbReference type="EMBL" id="ML977312">
    <property type="protein sequence ID" value="KAF2121476.1"/>
    <property type="molecule type" value="Genomic_DNA"/>
</dbReference>
<evidence type="ECO:0000256" key="13">
    <source>
        <dbReference type="ARBA" id="ARBA00030231"/>
    </source>
</evidence>
<keyword evidence="19" id="KW-1185">Reference proteome</keyword>
<dbReference type="InterPro" id="IPR015915">
    <property type="entry name" value="Kelch-typ_b-propeller"/>
</dbReference>
<keyword evidence="7" id="KW-0489">Methyltransferase</keyword>
<dbReference type="PROSITE" id="PS51184">
    <property type="entry name" value="JMJC"/>
    <property type="match status" value="1"/>
</dbReference>
<dbReference type="SUPFAM" id="SSF51197">
    <property type="entry name" value="Clavaminate synthase-like"/>
    <property type="match status" value="1"/>
</dbReference>
<feature type="compositionally biased region" description="Polar residues" evidence="16">
    <location>
        <begin position="946"/>
        <end position="961"/>
    </location>
</feature>
<evidence type="ECO:0000256" key="15">
    <source>
        <dbReference type="ARBA" id="ARBA00049250"/>
    </source>
</evidence>
<feature type="region of interest" description="Disordered" evidence="16">
    <location>
        <begin position="944"/>
        <end position="963"/>
    </location>
</feature>
<name>A0A6A5ZQE7_9PLEO</name>
<dbReference type="InterPro" id="IPR029063">
    <property type="entry name" value="SAM-dependent_MTases_sf"/>
</dbReference>
<dbReference type="GO" id="GO:0030488">
    <property type="term" value="P:tRNA methylation"/>
    <property type="evidence" value="ECO:0007669"/>
    <property type="project" value="TreeGrafter"/>
</dbReference>
<evidence type="ECO:0000259" key="17">
    <source>
        <dbReference type="PROSITE" id="PS51184"/>
    </source>
</evidence>
<dbReference type="PANTHER" id="PTHR46529:SF1">
    <property type="entry name" value="TRNA WYBUTOSINE-SYNTHESIZING PROTEIN 4"/>
    <property type="match status" value="1"/>
</dbReference>
<gene>
    <name evidence="18" type="ORF">BDV96DRAFT_564320</name>
</gene>
<dbReference type="FunFam" id="2.60.120.650:FF:000043">
    <property type="entry name" value="tRNA wybutosine-synthesizing protein 4"/>
    <property type="match status" value="1"/>
</dbReference>
<dbReference type="SUPFAM" id="SSF53335">
    <property type="entry name" value="S-adenosyl-L-methionine-dependent methyltransferases"/>
    <property type="match status" value="1"/>
</dbReference>
<protein>
    <recommendedName>
        <fullName evidence="6">tRNA wybutosine-synthesizing protein 4</fullName>
        <ecNumber evidence="5">2.1.1.290</ecNumber>
        <ecNumber evidence="4">2.3.1.231</ecNumber>
    </recommendedName>
    <alternativeName>
        <fullName evidence="13">Leucine carboxyl methyltransferase 2</fullName>
    </alternativeName>
    <alternativeName>
        <fullName evidence="14">tRNA(Phe) (7-(3-amino-3-(methoxycarbonyl)propyl)wyosine(37)-N)-methoxycarbonyltransferase</fullName>
    </alternativeName>
    <alternativeName>
        <fullName evidence="12">tRNA(Phe) (7-(3-amino-3-carboxypropyl)wyosine(37)-O)-methyltransferase</fullName>
    </alternativeName>
</protein>
<keyword evidence="8" id="KW-0808">Transferase</keyword>
<dbReference type="InterPro" id="IPR003347">
    <property type="entry name" value="JmjC_dom"/>
</dbReference>
<comment type="catalytic activity">
    <reaction evidence="1">
        <text>7-[(3S)-3-amino-3-carboxypropyl]wyosine(37) in tRNA(Phe) + S-adenosyl-L-methionine = 7-[(3S)-(3-amino-3-methoxycarbonyl)propyl]wyosine(37) in tRNA(Phe) + S-adenosyl-L-homocysteine</text>
        <dbReference type="Rhea" id="RHEA:36903"/>
        <dbReference type="Rhea" id="RHEA-COMP:10379"/>
        <dbReference type="Rhea" id="RHEA-COMP:11844"/>
        <dbReference type="ChEBI" id="CHEBI:57856"/>
        <dbReference type="ChEBI" id="CHEBI:59789"/>
        <dbReference type="ChEBI" id="CHEBI:73543"/>
        <dbReference type="ChEBI" id="CHEBI:74275"/>
        <dbReference type="EC" id="2.1.1.290"/>
    </reaction>
</comment>
<evidence type="ECO:0000256" key="7">
    <source>
        <dbReference type="ARBA" id="ARBA00022603"/>
    </source>
</evidence>
<evidence type="ECO:0000256" key="16">
    <source>
        <dbReference type="SAM" id="MobiDB-lite"/>
    </source>
</evidence>
<evidence type="ECO:0000256" key="6">
    <source>
        <dbReference type="ARBA" id="ARBA00018045"/>
    </source>
</evidence>
<dbReference type="GO" id="GO:0008175">
    <property type="term" value="F:tRNA methyltransferase activity"/>
    <property type="evidence" value="ECO:0007669"/>
    <property type="project" value="TreeGrafter"/>
</dbReference>
<evidence type="ECO:0000256" key="14">
    <source>
        <dbReference type="ARBA" id="ARBA00030847"/>
    </source>
</evidence>
<dbReference type="InterPro" id="IPR007213">
    <property type="entry name" value="Ppm1/Ppm2/Tcmp"/>
</dbReference>
<evidence type="ECO:0000256" key="4">
    <source>
        <dbReference type="ARBA" id="ARBA00012155"/>
    </source>
</evidence>
<evidence type="ECO:0000256" key="3">
    <source>
        <dbReference type="ARBA" id="ARBA00010703"/>
    </source>
</evidence>
<keyword evidence="9" id="KW-0949">S-adenosyl-L-methionine</keyword>
<evidence type="ECO:0000313" key="18">
    <source>
        <dbReference type="EMBL" id="KAF2121476.1"/>
    </source>
</evidence>
<dbReference type="AlphaFoldDB" id="A0A6A5ZQE7"/>
<comment type="catalytic activity">
    <reaction evidence="15">
        <text>7-[(3S)-(3-amino-3-methoxycarbonyl)propyl]wyosine(37) in tRNA(Phe) + S-adenosyl-L-methionine + CO2 = wybutosine(37) in tRNA(Phe) + S-adenosyl-L-homocysteine + 2 H(+)</text>
        <dbReference type="Rhea" id="RHEA:37119"/>
        <dbReference type="Rhea" id="RHEA-COMP:11844"/>
        <dbReference type="Rhea" id="RHEA-COMP:11847"/>
        <dbReference type="ChEBI" id="CHEBI:15378"/>
        <dbReference type="ChEBI" id="CHEBI:16526"/>
        <dbReference type="ChEBI" id="CHEBI:57856"/>
        <dbReference type="ChEBI" id="CHEBI:59789"/>
        <dbReference type="ChEBI" id="CHEBI:73544"/>
        <dbReference type="ChEBI" id="CHEBI:74275"/>
        <dbReference type="EC" id="2.3.1.231"/>
    </reaction>
</comment>
<dbReference type="Gene3D" id="3.40.50.150">
    <property type="entry name" value="Vaccinia Virus protein VP39"/>
    <property type="match status" value="1"/>
</dbReference>
<evidence type="ECO:0000256" key="1">
    <source>
        <dbReference type="ARBA" id="ARBA00001806"/>
    </source>
</evidence>
<dbReference type="UniPathway" id="UPA00375"/>
<comment type="similarity">
    <text evidence="3">Belongs to the methyltransferase superfamily. LCMT family.</text>
</comment>
<evidence type="ECO:0000256" key="9">
    <source>
        <dbReference type="ARBA" id="ARBA00022691"/>
    </source>
</evidence>
<feature type="region of interest" description="Disordered" evidence="16">
    <location>
        <begin position="1"/>
        <end position="34"/>
    </location>
</feature>
<dbReference type="SUPFAM" id="SSF117281">
    <property type="entry name" value="Kelch motif"/>
    <property type="match status" value="1"/>
</dbReference>
<evidence type="ECO:0000256" key="10">
    <source>
        <dbReference type="ARBA" id="ARBA00022694"/>
    </source>
</evidence>
<dbReference type="Proteomes" id="UP000799770">
    <property type="component" value="Unassembled WGS sequence"/>
</dbReference>
<accession>A0A6A5ZQE7</accession>
<evidence type="ECO:0000256" key="11">
    <source>
        <dbReference type="ARBA" id="ARBA00025588"/>
    </source>
</evidence>
<dbReference type="Gene3D" id="2.60.120.650">
    <property type="entry name" value="Cupin"/>
    <property type="match status" value="1"/>
</dbReference>
<evidence type="ECO:0000256" key="5">
    <source>
        <dbReference type="ARBA" id="ARBA00012779"/>
    </source>
</evidence>
<keyword evidence="10" id="KW-0819">tRNA processing</keyword>
<evidence type="ECO:0000256" key="2">
    <source>
        <dbReference type="ARBA" id="ARBA00004797"/>
    </source>
</evidence>
<dbReference type="FunFam" id="3.40.50.150:FF:000383">
    <property type="entry name" value="Leucine carboxyl methyltransferase 2"/>
    <property type="match status" value="1"/>
</dbReference>
<feature type="domain" description="JmjC" evidence="17">
    <location>
        <begin position="865"/>
        <end position="1018"/>
    </location>
</feature>
<proteinExistence type="inferred from homology"/>